<dbReference type="EMBL" id="CP163435">
    <property type="protein sequence ID" value="XDQ23276.1"/>
    <property type="molecule type" value="Genomic_DNA"/>
</dbReference>
<organism evidence="1">
    <name type="scientific">Streptomyces sp. R21</name>
    <dbReference type="NCBI Taxonomy" id="3238627"/>
    <lineage>
        <taxon>Bacteria</taxon>
        <taxon>Bacillati</taxon>
        <taxon>Actinomycetota</taxon>
        <taxon>Actinomycetes</taxon>
        <taxon>Kitasatosporales</taxon>
        <taxon>Streptomycetaceae</taxon>
        <taxon>Streptomyces</taxon>
    </lineage>
</organism>
<reference evidence="1" key="1">
    <citation type="submission" date="2024-07" db="EMBL/GenBank/DDBJ databases">
        <authorList>
            <person name="Yu S.T."/>
        </authorList>
    </citation>
    <scope>NUCLEOTIDE SEQUENCE</scope>
    <source>
        <strain evidence="1">R21</strain>
    </source>
</reference>
<gene>
    <name evidence="1" type="ORF">AB5J56_00395</name>
</gene>
<proteinExistence type="predicted"/>
<evidence type="ECO:0000313" key="1">
    <source>
        <dbReference type="EMBL" id="XDQ23276.1"/>
    </source>
</evidence>
<dbReference type="AlphaFoldDB" id="A0AB39NZD9"/>
<name>A0AB39NZD9_9ACTN</name>
<sequence length="226" mass="24920">MDFEVEVPEPSYTELELDPVPVLHGLFDPHAVRHRVYLGHPVVVQLASDQLPDDLKPYGDQNSHDRAFCLLLLDLNFRHVPGEPILMADLEVAVSTGPHSQPKPGVILHISPLMLSTPQVRSSKVALKADFGVLKPEAERSRQGEVHTAYLLSDGVGTPSVVWSFKRVVPQELDHPHQLTLIVDMPNGVRCDAVLSLTANIRKKRAGVLGYRAQIPHFLAVTQLGP</sequence>
<protein>
    <submittedName>
        <fullName evidence="1">Uncharacterized protein</fullName>
    </submittedName>
</protein>
<accession>A0AB39NZD9</accession>
<dbReference type="RefSeq" id="WP_369228847.1">
    <property type="nucleotide sequence ID" value="NZ_CP163435.1"/>
</dbReference>